<dbReference type="CDD" id="cd00058">
    <property type="entry name" value="beta-trefoil_FGF"/>
    <property type="match status" value="1"/>
</dbReference>
<dbReference type="InterPro" id="IPR056378">
    <property type="entry name" value="Let-756-like_FGF"/>
</dbReference>
<feature type="non-terminal residue" evidence="2">
    <location>
        <position position="1"/>
    </location>
</feature>
<sequence>SNHSEEQVFLDHPGQIAAKNWYQRQVRGRIKFILYLGRRSERVPFSIKTCECLFPEDRCHEGGVGAKNKSLFDIFLKSDLKGISPERPERFSFDEAFLHAWWYTLFSFLFDLDVCQSAVLKQNVTNSPASIDPIVESCGLKELFLSRPHRRRVFNTNPSIGAIASQTSHNFTTTRLFGKTGVFLQVTQDGTVSGTVQCFSGYAKLEMHSMGQGMKRIKGIKSGRFVAIDTKGDLYST</sequence>
<dbReference type="Proteomes" id="UP001159427">
    <property type="component" value="Unassembled WGS sequence"/>
</dbReference>
<evidence type="ECO:0000313" key="3">
    <source>
        <dbReference type="Proteomes" id="UP001159427"/>
    </source>
</evidence>
<name>A0ABN8SU19_9CNID</name>
<evidence type="ECO:0000313" key="2">
    <source>
        <dbReference type="EMBL" id="CAH3194782.1"/>
    </source>
</evidence>
<accession>A0ABN8SU19</accession>
<gene>
    <name evidence="2" type="ORF">PEVE_00028583</name>
</gene>
<reference evidence="2 3" key="1">
    <citation type="submission" date="2022-05" db="EMBL/GenBank/DDBJ databases">
        <authorList>
            <consortium name="Genoscope - CEA"/>
            <person name="William W."/>
        </authorList>
    </citation>
    <scope>NUCLEOTIDE SEQUENCE [LARGE SCALE GENOMIC DNA]</scope>
</reference>
<feature type="non-terminal residue" evidence="2">
    <location>
        <position position="237"/>
    </location>
</feature>
<comment type="caution">
    <text evidence="2">The sequence shown here is derived from an EMBL/GenBank/DDBJ whole genome shotgun (WGS) entry which is preliminary data.</text>
</comment>
<proteinExistence type="inferred from homology"/>
<dbReference type="Gene3D" id="2.80.10.50">
    <property type="match status" value="1"/>
</dbReference>
<dbReference type="InterPro" id="IPR002209">
    <property type="entry name" value="Fibroblast_GF_fam"/>
</dbReference>
<dbReference type="PANTHER" id="PTHR11486">
    <property type="entry name" value="FIBROBLAST GROWTH FACTOR"/>
    <property type="match status" value="1"/>
</dbReference>
<protein>
    <submittedName>
        <fullName evidence="2">Uncharacterized protein</fullName>
    </submittedName>
</protein>
<organism evidence="2 3">
    <name type="scientific">Porites evermanni</name>
    <dbReference type="NCBI Taxonomy" id="104178"/>
    <lineage>
        <taxon>Eukaryota</taxon>
        <taxon>Metazoa</taxon>
        <taxon>Cnidaria</taxon>
        <taxon>Anthozoa</taxon>
        <taxon>Hexacorallia</taxon>
        <taxon>Scleractinia</taxon>
        <taxon>Fungiina</taxon>
        <taxon>Poritidae</taxon>
        <taxon>Porites</taxon>
    </lineage>
</organism>
<evidence type="ECO:0000256" key="1">
    <source>
        <dbReference type="ARBA" id="ARBA00007936"/>
    </source>
</evidence>
<dbReference type="Pfam" id="PF00167">
    <property type="entry name" value="FGF"/>
    <property type="match status" value="1"/>
</dbReference>
<dbReference type="SUPFAM" id="SSF50353">
    <property type="entry name" value="Cytokine"/>
    <property type="match status" value="1"/>
</dbReference>
<dbReference type="InterPro" id="IPR008996">
    <property type="entry name" value="IL1/FGF"/>
</dbReference>
<comment type="similarity">
    <text evidence="1">Belongs to the heparin-binding growth factors family.</text>
</comment>
<dbReference type="EMBL" id="CALNXI010003974">
    <property type="protein sequence ID" value="CAH3194782.1"/>
    <property type="molecule type" value="Genomic_DNA"/>
</dbReference>
<keyword evidence="3" id="KW-1185">Reference proteome</keyword>